<feature type="compositionally biased region" description="Low complexity" evidence="1">
    <location>
        <begin position="50"/>
        <end position="77"/>
    </location>
</feature>
<comment type="caution">
    <text evidence="2">The sequence shown here is derived from an EMBL/GenBank/DDBJ whole genome shotgun (WGS) entry which is preliminary data.</text>
</comment>
<dbReference type="PANTHER" id="PTHR43721:SF9">
    <property type="entry name" value="GTP-BINDING PROTEIN 1"/>
    <property type="match status" value="1"/>
</dbReference>
<sequence length="587" mass="61663">MSPVALTSPSYFGVSPSLGQGLKCDPSRRPSPWTDLAHSLSESILPPTPRSTSTTTTTPAATGPSPSPIPSRGSPTPDSTLSSSALREWDRLLLESSGNAKRHHLIHPPPQAQLAAERDKDGHIEYKLKLIDPTPDRFERLVTQMLWRLKQGRNEAIYEIGLADDGTVIGLTRAEMDASLHTLEQMAAEVGATVLILKEIVLCSSSVLPRHSSTFGETETGTSPGLSSISPSALSLSSDVDAGGWMVPRPDLDAAGQPRKGTRSISHGSAGCPWRDGKVGKRGMGKVMVFDQAELGNGGSEDGSPFSPLDSDGGKGDNGEGDGDDDIPPFHLDLDIDLEVNLVPAPNPSPHAHPRDPSDPNALKSAKRREARRLELYKGDGTNPLWTEQIISHPHQPARPSTLRLATPAYPASSSSSSSALASPADPDPFLVDLLHVPLDNLSLSFADVRTVTDASSPASSVSDDDGNDGRDGDDGDDGDEGDEGDDSAESLTECATSPPLPTGALGNTIHPATVSGVIGQLGPTIIMPRPGFERICVEALVVRKTAEGVAGVTEWCEDGDDAWGFGADGDGEEGEVDPDDGWGLEG</sequence>
<dbReference type="RefSeq" id="XP_052948514.1">
    <property type="nucleotide sequence ID" value="XM_053086499.1"/>
</dbReference>
<keyword evidence="3" id="KW-1185">Reference proteome</keyword>
<evidence type="ECO:0000256" key="1">
    <source>
        <dbReference type="SAM" id="MobiDB-lite"/>
    </source>
</evidence>
<dbReference type="InterPro" id="IPR050055">
    <property type="entry name" value="EF-Tu_GTPase"/>
</dbReference>
<dbReference type="EMBL" id="JAKWFO010000002">
    <property type="protein sequence ID" value="KAI9638737.1"/>
    <property type="molecule type" value="Genomic_DNA"/>
</dbReference>
<dbReference type="GeneID" id="77725700"/>
<dbReference type="AlphaFoldDB" id="A0AA38HF23"/>
<dbReference type="GO" id="GO:0003746">
    <property type="term" value="F:translation elongation factor activity"/>
    <property type="evidence" value="ECO:0007669"/>
    <property type="project" value="TreeGrafter"/>
</dbReference>
<dbReference type="PANTHER" id="PTHR43721">
    <property type="entry name" value="ELONGATION FACTOR TU-RELATED"/>
    <property type="match status" value="1"/>
</dbReference>
<feature type="region of interest" description="Disordered" evidence="1">
    <location>
        <begin position="1"/>
        <end position="83"/>
    </location>
</feature>
<feature type="region of interest" description="Disordered" evidence="1">
    <location>
        <begin position="568"/>
        <end position="587"/>
    </location>
</feature>
<feature type="region of interest" description="Disordered" evidence="1">
    <location>
        <begin position="453"/>
        <end position="509"/>
    </location>
</feature>
<evidence type="ECO:0000313" key="3">
    <source>
        <dbReference type="Proteomes" id="UP001164286"/>
    </source>
</evidence>
<feature type="region of interest" description="Disordered" evidence="1">
    <location>
        <begin position="212"/>
        <end position="233"/>
    </location>
</feature>
<protein>
    <submittedName>
        <fullName evidence="2">Uncharacterized protein</fullName>
    </submittedName>
</protein>
<reference evidence="2" key="1">
    <citation type="journal article" date="2022" name="G3 (Bethesda)">
        <title>High quality genome of the basidiomycete yeast Dioszegia hungarica PDD-24b-2 isolated from cloud water.</title>
        <authorList>
            <person name="Jarrige D."/>
            <person name="Haridas S."/>
            <person name="Bleykasten-Grosshans C."/>
            <person name="Joly M."/>
            <person name="Nadalig T."/>
            <person name="Sancelme M."/>
            <person name="Vuilleumier S."/>
            <person name="Grigoriev I.V."/>
            <person name="Amato P."/>
            <person name="Bringel F."/>
        </authorList>
    </citation>
    <scope>NUCLEOTIDE SEQUENCE</scope>
    <source>
        <strain evidence="2">PDD-24b-2</strain>
    </source>
</reference>
<proteinExistence type="predicted"/>
<feature type="compositionally biased region" description="Acidic residues" evidence="1">
    <location>
        <begin position="474"/>
        <end position="489"/>
    </location>
</feature>
<feature type="region of interest" description="Disordered" evidence="1">
    <location>
        <begin position="294"/>
        <end position="424"/>
    </location>
</feature>
<feature type="region of interest" description="Disordered" evidence="1">
    <location>
        <begin position="245"/>
        <end position="279"/>
    </location>
</feature>
<gene>
    <name evidence="2" type="ORF">MKK02DRAFT_22016</name>
</gene>
<feature type="compositionally biased region" description="Low complexity" evidence="1">
    <location>
        <begin position="453"/>
        <end position="462"/>
    </location>
</feature>
<name>A0AA38HF23_9TREE</name>
<accession>A0AA38HF23</accession>
<evidence type="ECO:0000313" key="2">
    <source>
        <dbReference type="EMBL" id="KAI9638737.1"/>
    </source>
</evidence>
<feature type="compositionally biased region" description="Low complexity" evidence="1">
    <location>
        <begin position="408"/>
        <end position="424"/>
    </location>
</feature>
<dbReference type="Proteomes" id="UP001164286">
    <property type="component" value="Unassembled WGS sequence"/>
</dbReference>
<feature type="compositionally biased region" description="Acidic residues" evidence="1">
    <location>
        <begin position="570"/>
        <end position="587"/>
    </location>
</feature>
<feature type="compositionally biased region" description="Polar residues" evidence="1">
    <location>
        <begin position="1"/>
        <end position="10"/>
    </location>
</feature>
<organism evidence="2 3">
    <name type="scientific">Dioszegia hungarica</name>
    <dbReference type="NCBI Taxonomy" id="4972"/>
    <lineage>
        <taxon>Eukaryota</taxon>
        <taxon>Fungi</taxon>
        <taxon>Dikarya</taxon>
        <taxon>Basidiomycota</taxon>
        <taxon>Agaricomycotina</taxon>
        <taxon>Tremellomycetes</taxon>
        <taxon>Tremellales</taxon>
        <taxon>Bulleribasidiaceae</taxon>
        <taxon>Dioszegia</taxon>
    </lineage>
</organism>